<dbReference type="Gene3D" id="3.40.50.2020">
    <property type="match status" value="1"/>
</dbReference>
<dbReference type="EMBL" id="MHQY01000044">
    <property type="protein sequence ID" value="OHA12672.1"/>
    <property type="molecule type" value="Genomic_DNA"/>
</dbReference>
<accession>A0A1G2LPA7</accession>
<evidence type="ECO:0008006" key="3">
    <source>
        <dbReference type="Google" id="ProtNLM"/>
    </source>
</evidence>
<proteinExistence type="predicted"/>
<gene>
    <name evidence="1" type="ORF">A3G49_00150</name>
</gene>
<evidence type="ECO:0000313" key="1">
    <source>
        <dbReference type="EMBL" id="OHA12672.1"/>
    </source>
</evidence>
<protein>
    <recommendedName>
        <fullName evidence="3">Phosphoribosyltransferase domain-containing protein</fullName>
    </recommendedName>
</protein>
<dbReference type="Proteomes" id="UP000177171">
    <property type="component" value="Unassembled WGS sequence"/>
</dbReference>
<dbReference type="AlphaFoldDB" id="A0A1G2LPA7"/>
<evidence type="ECO:0000313" key="2">
    <source>
        <dbReference type="Proteomes" id="UP000177171"/>
    </source>
</evidence>
<dbReference type="SUPFAM" id="SSF53271">
    <property type="entry name" value="PRTase-like"/>
    <property type="match status" value="1"/>
</dbReference>
<comment type="caution">
    <text evidence="1">The sequence shown here is derived from an EMBL/GenBank/DDBJ whole genome shotgun (WGS) entry which is preliminary data.</text>
</comment>
<reference evidence="1 2" key="1">
    <citation type="journal article" date="2016" name="Nat. Commun.">
        <title>Thousands of microbial genomes shed light on interconnected biogeochemical processes in an aquifer system.</title>
        <authorList>
            <person name="Anantharaman K."/>
            <person name="Brown C.T."/>
            <person name="Hug L.A."/>
            <person name="Sharon I."/>
            <person name="Castelle C.J."/>
            <person name="Probst A.J."/>
            <person name="Thomas B.C."/>
            <person name="Singh A."/>
            <person name="Wilkins M.J."/>
            <person name="Karaoz U."/>
            <person name="Brodie E.L."/>
            <person name="Williams K.H."/>
            <person name="Hubbard S.S."/>
            <person name="Banfield J.F."/>
        </authorList>
    </citation>
    <scope>NUCLEOTIDE SEQUENCE [LARGE SCALE GENOMIC DNA]</scope>
</reference>
<name>A0A1G2LPA7_9BACT</name>
<dbReference type="InterPro" id="IPR029057">
    <property type="entry name" value="PRTase-like"/>
</dbReference>
<organism evidence="1 2">
    <name type="scientific">Candidatus Sungbacteria bacterium RIFCSPLOWO2_12_FULL_41_11</name>
    <dbReference type="NCBI Taxonomy" id="1802286"/>
    <lineage>
        <taxon>Bacteria</taxon>
        <taxon>Candidatus Sungiibacteriota</taxon>
    </lineage>
</organism>
<sequence>MDLGKLGEDSLSQFIKTFKRLLVNDKRKFDIIIGAGDSGQIMIYLTRLVYELLKVDCPQTVVAPIYRHADEKEAILFDNSTLAGDFQNISLLNIKDILFVDDEIGSGNAAKGVLDLLLALFKKPIEEKIYTIIAEDGGFDPRGIQVSNIKIEFIPTKKRVEEVYNAISYIVPEEYEQPIRNVLQENIKDLNKS</sequence>